<dbReference type="InterPro" id="IPR036866">
    <property type="entry name" value="RibonucZ/Hydroxyglut_hydro"/>
</dbReference>
<dbReference type="Pfam" id="PF23023">
    <property type="entry name" value="Anti-Pycsar_Apyc1"/>
    <property type="match status" value="1"/>
</dbReference>
<dbReference type="GO" id="GO:0042781">
    <property type="term" value="F:3'-tRNA processing endoribonuclease activity"/>
    <property type="evidence" value="ECO:0007669"/>
    <property type="project" value="UniProtKB-UniRule"/>
</dbReference>
<reference evidence="10" key="1">
    <citation type="submission" date="2016-10" db="EMBL/GenBank/DDBJ databases">
        <authorList>
            <person name="Varghese N."/>
            <person name="Submissions S."/>
        </authorList>
    </citation>
    <scope>NUCLEOTIDE SEQUENCE [LARGE SCALE GENOMIC DNA]</scope>
    <source>
        <strain evidence="10">DSM 23095</strain>
    </source>
</reference>
<comment type="catalytic activity">
    <reaction evidence="8">
        <text>Endonucleolytic cleavage of RNA, removing extra 3' nucleotides from tRNA precursor, generating 3' termini of tRNAs. A 3'-hydroxy group is left at the tRNA terminus and a 5'-phosphoryl group is left at the trailer molecule.</text>
        <dbReference type="EC" id="3.1.26.11"/>
    </reaction>
</comment>
<keyword evidence="10" id="KW-1185">Reference proteome</keyword>
<keyword evidence="2 8" id="KW-0819">tRNA processing</keyword>
<feature type="binding site" evidence="8">
    <location>
        <position position="272"/>
    </location>
    <ligand>
        <name>Zn(2+)</name>
        <dbReference type="ChEBI" id="CHEBI:29105"/>
        <label>2</label>
        <note>catalytic</note>
    </ligand>
</feature>
<dbReference type="Gene3D" id="3.60.15.10">
    <property type="entry name" value="Ribonuclease Z/Hydroxyacylglutathione hydrolase-like"/>
    <property type="match status" value="1"/>
</dbReference>
<dbReference type="OrthoDB" id="9800940at2"/>
<feature type="binding site" evidence="8">
    <location>
        <position position="66"/>
    </location>
    <ligand>
        <name>Zn(2+)</name>
        <dbReference type="ChEBI" id="CHEBI:29105"/>
        <label>1</label>
        <note>catalytic</note>
    </ligand>
</feature>
<evidence type="ECO:0000256" key="1">
    <source>
        <dbReference type="ARBA" id="ARBA00011738"/>
    </source>
</evidence>
<dbReference type="EMBL" id="FNAC01000015">
    <property type="protein sequence ID" value="SDD11541.1"/>
    <property type="molecule type" value="Genomic_DNA"/>
</dbReference>
<dbReference type="AlphaFoldDB" id="A0A1G6S4B5"/>
<feature type="binding site" evidence="8">
    <location>
        <position position="144"/>
    </location>
    <ligand>
        <name>Zn(2+)</name>
        <dbReference type="ChEBI" id="CHEBI:29105"/>
        <label>1</label>
        <note>catalytic</note>
    </ligand>
</feature>
<feature type="binding site" evidence="8">
    <location>
        <position position="68"/>
    </location>
    <ligand>
        <name>Zn(2+)</name>
        <dbReference type="ChEBI" id="CHEBI:29105"/>
        <label>2</label>
        <note>catalytic</note>
    </ligand>
</feature>
<comment type="similarity">
    <text evidence="8">Belongs to the RNase Z family.</text>
</comment>
<feature type="active site" description="Proton acceptor" evidence="8">
    <location>
        <position position="68"/>
    </location>
</feature>
<keyword evidence="3 8" id="KW-0540">Nuclease</keyword>
<evidence type="ECO:0000313" key="9">
    <source>
        <dbReference type="EMBL" id="SDD11541.1"/>
    </source>
</evidence>
<dbReference type="InterPro" id="IPR013471">
    <property type="entry name" value="RNase_Z/BN"/>
</dbReference>
<evidence type="ECO:0000256" key="8">
    <source>
        <dbReference type="HAMAP-Rule" id="MF_01818"/>
    </source>
</evidence>
<evidence type="ECO:0000256" key="3">
    <source>
        <dbReference type="ARBA" id="ARBA00022722"/>
    </source>
</evidence>
<keyword evidence="5 8" id="KW-0255">Endonuclease</keyword>
<feature type="binding site" evidence="8">
    <location>
        <position position="214"/>
    </location>
    <ligand>
        <name>Zn(2+)</name>
        <dbReference type="ChEBI" id="CHEBI:29105"/>
        <label>2</label>
        <note>catalytic</note>
    </ligand>
</feature>
<comment type="cofactor">
    <cofactor evidence="8">
        <name>Zn(2+)</name>
        <dbReference type="ChEBI" id="CHEBI:29105"/>
    </cofactor>
    <text evidence="8">Binds 2 Zn(2+) ions.</text>
</comment>
<comment type="function">
    <text evidence="8">Zinc phosphodiesterase, which displays some tRNA 3'-processing endonuclease activity. Probably involved in tRNA maturation, by removing a 3'-trailer from precursor tRNA.</text>
</comment>
<dbReference type="SUPFAM" id="SSF56281">
    <property type="entry name" value="Metallo-hydrolase/oxidoreductase"/>
    <property type="match status" value="1"/>
</dbReference>
<dbReference type="EC" id="3.1.26.11" evidence="8"/>
<feature type="binding site" evidence="8">
    <location>
        <position position="214"/>
    </location>
    <ligand>
        <name>Zn(2+)</name>
        <dbReference type="ChEBI" id="CHEBI:29105"/>
        <label>1</label>
        <note>catalytic</note>
    </ligand>
</feature>
<dbReference type="GO" id="GO:0008270">
    <property type="term" value="F:zinc ion binding"/>
    <property type="evidence" value="ECO:0007669"/>
    <property type="project" value="UniProtKB-UniRule"/>
</dbReference>
<evidence type="ECO:0000256" key="5">
    <source>
        <dbReference type="ARBA" id="ARBA00022759"/>
    </source>
</evidence>
<sequence length="305" mass="34942">MKKDFEVTILGNTSSIPVHGRNHTAQVLRHGQSLFLIDCGEGTQLQLRRYQVKASKINHIFISHLHGDHYLGLIGLLSSYGLTKRNSPIFLYGPRGLDEIITSHLKWSNTRLSYPLHFVETQDDQLNLLIELPNLMIYSFPLKHRIPTTGFLFREKPLPRNLIKEKLLKEKLPLEAIQSLRKGMDHIGADGSFYAVRDFCLPKEPERTYAYCSDTIYLPEIAEYIRGADLLYHESTFMENDKERAKMTFHTTAMEAGEIAKLAKVKTLMLGHFSSRYPILDGLLAEAKTVFKDSMLSEEGKTYRL</sequence>
<feature type="binding site" evidence="8">
    <location>
        <position position="69"/>
    </location>
    <ligand>
        <name>Zn(2+)</name>
        <dbReference type="ChEBI" id="CHEBI:29105"/>
        <label>2</label>
        <note>catalytic</note>
    </ligand>
</feature>
<name>A0A1G6S4B5_9BACT</name>
<accession>A0A1G6S4B5</accession>
<feature type="binding site" evidence="8">
    <location>
        <position position="64"/>
    </location>
    <ligand>
        <name>Zn(2+)</name>
        <dbReference type="ChEBI" id="CHEBI:29105"/>
        <label>1</label>
        <note>catalytic</note>
    </ligand>
</feature>
<dbReference type="Proteomes" id="UP000199060">
    <property type="component" value="Unassembled WGS sequence"/>
</dbReference>
<keyword evidence="6 8" id="KW-0378">Hydrolase</keyword>
<dbReference type="CDD" id="cd07717">
    <property type="entry name" value="RNaseZ_ZiPD-like_MBL-fold"/>
    <property type="match status" value="1"/>
</dbReference>
<dbReference type="HAMAP" id="MF_01818">
    <property type="entry name" value="RNase_Z_BN"/>
    <property type="match status" value="1"/>
</dbReference>
<keyword evidence="7 8" id="KW-0862">Zinc</keyword>
<dbReference type="NCBIfam" id="NF000801">
    <property type="entry name" value="PRK00055.1-3"/>
    <property type="match status" value="1"/>
</dbReference>
<dbReference type="PANTHER" id="PTHR46018">
    <property type="entry name" value="ZINC PHOSPHODIESTERASE ELAC PROTEIN 1"/>
    <property type="match status" value="1"/>
</dbReference>
<dbReference type="NCBIfam" id="TIGR02651">
    <property type="entry name" value="RNase_Z"/>
    <property type="match status" value="1"/>
</dbReference>
<proteinExistence type="inferred from homology"/>
<gene>
    <name evidence="8" type="primary">rnz</name>
    <name evidence="9" type="ORF">SAMN04488104_101559</name>
</gene>
<keyword evidence="4 8" id="KW-0479">Metal-binding</keyword>
<dbReference type="STRING" id="686796.SAMN04488104_101559"/>
<organism evidence="9 10">
    <name type="scientific">Algoriphagus faecimaris</name>
    <dbReference type="NCBI Taxonomy" id="686796"/>
    <lineage>
        <taxon>Bacteria</taxon>
        <taxon>Pseudomonadati</taxon>
        <taxon>Bacteroidota</taxon>
        <taxon>Cytophagia</taxon>
        <taxon>Cytophagales</taxon>
        <taxon>Cyclobacteriaceae</taxon>
        <taxon>Algoriphagus</taxon>
    </lineage>
</organism>
<evidence type="ECO:0000256" key="7">
    <source>
        <dbReference type="ARBA" id="ARBA00022833"/>
    </source>
</evidence>
<protein>
    <recommendedName>
        <fullName evidence="8">Ribonuclease Z</fullName>
        <shortName evidence="8">RNase Z</shortName>
        <ecNumber evidence="8">3.1.26.11</ecNumber>
    </recommendedName>
    <alternativeName>
        <fullName evidence="8">tRNA 3 endonuclease</fullName>
    </alternativeName>
    <alternativeName>
        <fullName evidence="8">tRNase Z</fullName>
    </alternativeName>
</protein>
<evidence type="ECO:0000256" key="2">
    <source>
        <dbReference type="ARBA" id="ARBA00022694"/>
    </source>
</evidence>
<evidence type="ECO:0000256" key="6">
    <source>
        <dbReference type="ARBA" id="ARBA00022801"/>
    </source>
</evidence>
<evidence type="ECO:0000256" key="4">
    <source>
        <dbReference type="ARBA" id="ARBA00022723"/>
    </source>
</evidence>
<dbReference type="RefSeq" id="WP_087939065.1">
    <property type="nucleotide sequence ID" value="NZ_FNAC01000015.1"/>
</dbReference>
<evidence type="ECO:0000313" key="10">
    <source>
        <dbReference type="Proteomes" id="UP000199060"/>
    </source>
</evidence>
<dbReference type="PANTHER" id="PTHR46018:SF2">
    <property type="entry name" value="ZINC PHOSPHODIESTERASE ELAC PROTEIN 1"/>
    <property type="match status" value="1"/>
</dbReference>
<comment type="subunit">
    <text evidence="1 8">Homodimer.</text>
</comment>